<dbReference type="AlphaFoldDB" id="A0A1F5KU93"/>
<protein>
    <recommendedName>
        <fullName evidence="3">DUF4258 domain-containing protein</fullName>
    </recommendedName>
</protein>
<dbReference type="Proteomes" id="UP000178565">
    <property type="component" value="Unassembled WGS sequence"/>
</dbReference>
<dbReference type="Pfam" id="PF14076">
    <property type="entry name" value="DUF4258"/>
    <property type="match status" value="1"/>
</dbReference>
<dbReference type="STRING" id="1797785.A3B45_05095"/>
<proteinExistence type="predicted"/>
<accession>A0A1F5KU93</accession>
<sequence>MPIKFSDHAKFQLRKRHISQRQVLDVVRNSEEIRPSYKNRRLRRKLVGGKILQVVTATEGSRITVISSYYLRRQYENTL</sequence>
<reference evidence="1 2" key="1">
    <citation type="journal article" date="2016" name="Nat. Commun.">
        <title>Thousands of microbial genomes shed light on interconnected biogeochemical processes in an aquifer system.</title>
        <authorList>
            <person name="Anantharaman K."/>
            <person name="Brown C.T."/>
            <person name="Hug L.A."/>
            <person name="Sharon I."/>
            <person name="Castelle C.J."/>
            <person name="Probst A.J."/>
            <person name="Thomas B.C."/>
            <person name="Singh A."/>
            <person name="Wilkins M.J."/>
            <person name="Karaoz U."/>
            <person name="Brodie E.L."/>
            <person name="Williams K.H."/>
            <person name="Hubbard S.S."/>
            <person name="Banfield J.F."/>
        </authorList>
    </citation>
    <scope>NUCLEOTIDE SEQUENCE [LARGE SCALE GENOMIC DNA]</scope>
</reference>
<evidence type="ECO:0000313" key="1">
    <source>
        <dbReference type="EMBL" id="OGE44497.1"/>
    </source>
</evidence>
<comment type="caution">
    <text evidence="1">The sequence shown here is derived from an EMBL/GenBank/DDBJ whole genome shotgun (WGS) entry which is preliminary data.</text>
</comment>
<name>A0A1F5KU93_9BACT</name>
<evidence type="ECO:0000313" key="2">
    <source>
        <dbReference type="Proteomes" id="UP000178565"/>
    </source>
</evidence>
<gene>
    <name evidence="1" type="ORF">A3B45_05095</name>
</gene>
<evidence type="ECO:0008006" key="3">
    <source>
        <dbReference type="Google" id="ProtNLM"/>
    </source>
</evidence>
<dbReference type="EMBL" id="MFDM01000001">
    <property type="protein sequence ID" value="OGE44497.1"/>
    <property type="molecule type" value="Genomic_DNA"/>
</dbReference>
<organism evidence="1 2">
    <name type="scientific">Candidatus Daviesbacteria bacterium RIFCSPLOWO2_01_FULL_39_12</name>
    <dbReference type="NCBI Taxonomy" id="1797785"/>
    <lineage>
        <taxon>Bacteria</taxon>
        <taxon>Candidatus Daviesiibacteriota</taxon>
    </lineage>
</organism>
<dbReference type="InterPro" id="IPR025354">
    <property type="entry name" value="DUF4258"/>
</dbReference>